<feature type="domain" description="SnoaL-like" evidence="1">
    <location>
        <begin position="8"/>
        <end position="107"/>
    </location>
</feature>
<reference evidence="3 5" key="1">
    <citation type="submission" date="2020-05" db="EMBL/GenBank/DDBJ databases">
        <title>Comparative genomic analysis of denitrifying bacteria from Halomonas genus.</title>
        <authorList>
            <person name="Wang L."/>
            <person name="Shao Z."/>
        </authorList>
    </citation>
    <scope>NUCLEOTIDE SEQUENCE [LARGE SCALE GENOMIC DNA]</scope>
    <source>
        <strain evidence="3 5">DSM 17331</strain>
    </source>
</reference>
<name>A0A7V9W4H0_9GAMM</name>
<proteinExistence type="predicted"/>
<dbReference type="SUPFAM" id="SSF54427">
    <property type="entry name" value="NTF2-like"/>
    <property type="match status" value="1"/>
</dbReference>
<keyword evidence="5" id="KW-1185">Reference proteome</keyword>
<organism evidence="2 4">
    <name type="scientific">Billgrantia kenyensis</name>
    <dbReference type="NCBI Taxonomy" id="321266"/>
    <lineage>
        <taxon>Bacteria</taxon>
        <taxon>Pseudomonadati</taxon>
        <taxon>Pseudomonadota</taxon>
        <taxon>Gammaproteobacteria</taxon>
        <taxon>Oceanospirillales</taxon>
        <taxon>Halomonadaceae</taxon>
        <taxon>Billgrantia</taxon>
    </lineage>
</organism>
<dbReference type="InterPro" id="IPR032710">
    <property type="entry name" value="NTF2-like_dom_sf"/>
</dbReference>
<dbReference type="Proteomes" id="UP000814353">
    <property type="component" value="Unassembled WGS sequence"/>
</dbReference>
<reference evidence="2 4" key="2">
    <citation type="submission" date="2020-07" db="EMBL/GenBank/DDBJ databases">
        <title>Identification of Halomonas strains.</title>
        <authorList>
            <person name="Xiao Z."/>
            <person name="Shen J."/>
        </authorList>
    </citation>
    <scope>NUCLEOTIDE SEQUENCE [LARGE SCALE GENOMIC DNA]</scope>
    <source>
        <strain evidence="2 4">DSM 17331</strain>
    </source>
</reference>
<evidence type="ECO:0000259" key="1">
    <source>
        <dbReference type="Pfam" id="PF12680"/>
    </source>
</evidence>
<evidence type="ECO:0000313" key="5">
    <source>
        <dbReference type="Proteomes" id="UP000814353"/>
    </source>
</evidence>
<sequence>MHRDDTLEAFCAAFNKLDKSCTNLLYELYTHDVIFIDPFHHIAGLEALEAHFLGLYENVTECRFSFHERAIQGQKAYVTWTMHLTHPRLAGGKPLKVEGCSQLRFSDRTPERVCVHRDYFDAGAMLYEQLPLLGPLVRWIKHRV</sequence>
<dbReference type="InterPro" id="IPR037401">
    <property type="entry name" value="SnoaL-like"/>
</dbReference>
<dbReference type="EMBL" id="JABFUB010000027">
    <property type="protein sequence ID" value="MCG6663650.1"/>
    <property type="molecule type" value="Genomic_DNA"/>
</dbReference>
<protein>
    <submittedName>
        <fullName evidence="2">Nuclear transport factor 2 family protein</fullName>
    </submittedName>
</protein>
<evidence type="ECO:0000313" key="3">
    <source>
        <dbReference type="EMBL" id="MCG6663650.1"/>
    </source>
</evidence>
<gene>
    <name evidence="2" type="ORF">H1D44_18550</name>
    <name evidence="3" type="ORF">HOP48_19130</name>
</gene>
<dbReference type="EMBL" id="JACEFT010000036">
    <property type="protein sequence ID" value="MBA2780889.1"/>
    <property type="molecule type" value="Genomic_DNA"/>
</dbReference>
<comment type="caution">
    <text evidence="2">The sequence shown here is derived from an EMBL/GenBank/DDBJ whole genome shotgun (WGS) entry which is preliminary data.</text>
</comment>
<dbReference type="RefSeq" id="WP_181516765.1">
    <property type="nucleotide sequence ID" value="NZ_JABFUB010000027.1"/>
</dbReference>
<accession>A0A7V9W4H0</accession>
<evidence type="ECO:0000313" key="2">
    <source>
        <dbReference type="EMBL" id="MBA2780889.1"/>
    </source>
</evidence>
<dbReference type="Proteomes" id="UP000518091">
    <property type="component" value="Unassembled WGS sequence"/>
</dbReference>
<dbReference type="AlphaFoldDB" id="A0A7V9W4H0"/>
<dbReference type="Pfam" id="PF12680">
    <property type="entry name" value="SnoaL_2"/>
    <property type="match status" value="1"/>
</dbReference>
<evidence type="ECO:0000313" key="4">
    <source>
        <dbReference type="Proteomes" id="UP000518091"/>
    </source>
</evidence>
<dbReference type="Gene3D" id="3.10.450.50">
    <property type="match status" value="1"/>
</dbReference>